<proteinExistence type="predicted"/>
<dbReference type="Proteomes" id="UP000095283">
    <property type="component" value="Unplaced"/>
</dbReference>
<evidence type="ECO:0000313" key="1">
    <source>
        <dbReference type="Proteomes" id="UP000095283"/>
    </source>
</evidence>
<dbReference type="WBParaSite" id="Hba_06509">
    <property type="protein sequence ID" value="Hba_06509"/>
    <property type="gene ID" value="Hba_06509"/>
</dbReference>
<sequence>MGEKTPLTGQRSRKVILLNDNAKLHVALSTQQTSLNSSEKFFRTRQQHFRDTAEMLKWIDDFIDSKPTSFFHERIAKLPEK</sequence>
<name>A0A1I7WN01_HETBA</name>
<dbReference type="GO" id="GO:0003676">
    <property type="term" value="F:nucleic acid binding"/>
    <property type="evidence" value="ECO:0007669"/>
    <property type="project" value="InterPro"/>
</dbReference>
<accession>A0A1I7WN01</accession>
<reference evidence="2" key="1">
    <citation type="submission" date="2016-11" db="UniProtKB">
        <authorList>
            <consortium name="WormBaseParasite"/>
        </authorList>
    </citation>
    <scope>IDENTIFICATION</scope>
</reference>
<keyword evidence="1" id="KW-1185">Reference proteome</keyword>
<protein>
    <submittedName>
        <fullName evidence="2">DDE_3 domain-containing protein</fullName>
    </submittedName>
</protein>
<evidence type="ECO:0000313" key="2">
    <source>
        <dbReference type="WBParaSite" id="Hba_06509"/>
    </source>
</evidence>
<dbReference type="Gene3D" id="3.30.420.10">
    <property type="entry name" value="Ribonuclease H-like superfamily/Ribonuclease H"/>
    <property type="match status" value="1"/>
</dbReference>
<dbReference type="AlphaFoldDB" id="A0A1I7WN01"/>
<organism evidence="1 2">
    <name type="scientific">Heterorhabditis bacteriophora</name>
    <name type="common">Entomopathogenic nematode worm</name>
    <dbReference type="NCBI Taxonomy" id="37862"/>
    <lineage>
        <taxon>Eukaryota</taxon>
        <taxon>Metazoa</taxon>
        <taxon>Ecdysozoa</taxon>
        <taxon>Nematoda</taxon>
        <taxon>Chromadorea</taxon>
        <taxon>Rhabditida</taxon>
        <taxon>Rhabditina</taxon>
        <taxon>Rhabditomorpha</taxon>
        <taxon>Strongyloidea</taxon>
        <taxon>Heterorhabditidae</taxon>
        <taxon>Heterorhabditis</taxon>
    </lineage>
</organism>
<dbReference type="InterPro" id="IPR036397">
    <property type="entry name" value="RNaseH_sf"/>
</dbReference>